<dbReference type="Proteomes" id="UP000034392">
    <property type="component" value="Chromosome"/>
</dbReference>
<sequence length="258" mass="26245">MPAIAIASLLLAQSAAALPPLQQDRLKTCLAQARTDPATAIVTASGWLSEAAGPDRSLPQQCLGTAYTSLLRWDAAESAFLAARTAALDSEPAAKARFATMAGNAALAAGNYPAALSDFDLALADADTAQDGELIGSVETDRARALVALGREDDAANALERARESAPQNGTAWLLSATLARRQDDLASAQALIETAGALLPADPAVGLEAGVIAALAGDDEAAAKSWQSVVDTAPNSPEAATALGYLSQIGEAQVRGR</sequence>
<dbReference type="KEGG" id="aay:WYH_02135"/>
<organism evidence="1 2">
    <name type="scientific">Croceibacterium atlanticum</name>
    <dbReference type="NCBI Taxonomy" id="1267766"/>
    <lineage>
        <taxon>Bacteria</taxon>
        <taxon>Pseudomonadati</taxon>
        <taxon>Pseudomonadota</taxon>
        <taxon>Alphaproteobacteria</taxon>
        <taxon>Sphingomonadales</taxon>
        <taxon>Erythrobacteraceae</taxon>
        <taxon>Croceibacterium</taxon>
    </lineage>
</organism>
<name>A0A0F7KU86_9SPHN</name>
<evidence type="ECO:0000313" key="1">
    <source>
        <dbReference type="EMBL" id="AKH43169.1"/>
    </source>
</evidence>
<dbReference type="RefSeq" id="WP_046903796.1">
    <property type="nucleotide sequence ID" value="NZ_CP011452.2"/>
</dbReference>
<gene>
    <name evidence="1" type="ORF">WYH_02135</name>
</gene>
<dbReference type="OrthoDB" id="7566477at2"/>
<dbReference type="PATRIC" id="fig|1267766.3.peg.2162"/>
<dbReference type="AlphaFoldDB" id="A0A0F7KU86"/>
<keyword evidence="2" id="KW-1185">Reference proteome</keyword>
<dbReference type="Gene3D" id="1.25.40.10">
    <property type="entry name" value="Tetratricopeptide repeat domain"/>
    <property type="match status" value="1"/>
</dbReference>
<reference evidence="1" key="1">
    <citation type="submission" date="2015-05" db="EMBL/GenBank/DDBJ databases">
        <title>The complete genome of Altererythrobacter atlanticus strain 26DY36.</title>
        <authorList>
            <person name="Wu Y.-H."/>
            <person name="Cheng H."/>
            <person name="Wu X.-W."/>
        </authorList>
    </citation>
    <scope>NUCLEOTIDE SEQUENCE [LARGE SCALE GENOMIC DNA]</scope>
    <source>
        <strain evidence="1">26DY36</strain>
    </source>
</reference>
<dbReference type="EMBL" id="CP011452">
    <property type="protein sequence ID" value="AKH43169.1"/>
    <property type="molecule type" value="Genomic_DNA"/>
</dbReference>
<dbReference type="SUPFAM" id="SSF48452">
    <property type="entry name" value="TPR-like"/>
    <property type="match status" value="1"/>
</dbReference>
<protein>
    <submittedName>
        <fullName evidence="1">Tetratricopeptide repeat protein</fullName>
    </submittedName>
</protein>
<accession>A0A0F7KU86</accession>
<proteinExistence type="predicted"/>
<evidence type="ECO:0000313" key="2">
    <source>
        <dbReference type="Proteomes" id="UP000034392"/>
    </source>
</evidence>
<dbReference type="Pfam" id="PF13432">
    <property type="entry name" value="TPR_16"/>
    <property type="match status" value="1"/>
</dbReference>
<dbReference type="STRING" id="1267766.WYH_02135"/>
<dbReference type="InterPro" id="IPR011990">
    <property type="entry name" value="TPR-like_helical_dom_sf"/>
</dbReference>